<dbReference type="InterPro" id="IPR050351">
    <property type="entry name" value="BphY/WalK/GraS-like"/>
</dbReference>
<evidence type="ECO:0000256" key="1">
    <source>
        <dbReference type="ARBA" id="ARBA00000085"/>
    </source>
</evidence>
<dbReference type="SUPFAM" id="SSF55785">
    <property type="entry name" value="PYP-like sensor domain (PAS domain)"/>
    <property type="match status" value="1"/>
</dbReference>
<dbReference type="InterPro" id="IPR036097">
    <property type="entry name" value="HisK_dim/P_sf"/>
</dbReference>
<keyword evidence="7" id="KW-0472">Membrane</keyword>
<dbReference type="EC" id="2.7.13.3" evidence="2"/>
<dbReference type="InterPro" id="IPR004358">
    <property type="entry name" value="Sig_transdc_His_kin-like_C"/>
</dbReference>
<dbReference type="GO" id="GO:0016036">
    <property type="term" value="P:cellular response to phosphate starvation"/>
    <property type="evidence" value="ECO:0007669"/>
    <property type="project" value="TreeGrafter"/>
</dbReference>
<evidence type="ECO:0000256" key="3">
    <source>
        <dbReference type="ARBA" id="ARBA00022553"/>
    </source>
</evidence>
<protein>
    <recommendedName>
        <fullName evidence="2">histidine kinase</fullName>
        <ecNumber evidence="2">2.7.13.3</ecNumber>
    </recommendedName>
</protein>
<evidence type="ECO:0000256" key="4">
    <source>
        <dbReference type="ARBA" id="ARBA00022679"/>
    </source>
</evidence>
<feature type="domain" description="Histidine kinase" evidence="8">
    <location>
        <begin position="167"/>
        <end position="375"/>
    </location>
</feature>
<dbReference type="GO" id="GO:0005886">
    <property type="term" value="C:plasma membrane"/>
    <property type="evidence" value="ECO:0007669"/>
    <property type="project" value="TreeGrafter"/>
</dbReference>
<comment type="caution">
    <text evidence="9">The sequence shown here is derived from an EMBL/GenBank/DDBJ whole genome shotgun (WGS) entry which is preliminary data.</text>
</comment>
<dbReference type="Gene3D" id="1.10.287.130">
    <property type="match status" value="1"/>
</dbReference>
<dbReference type="SMART" id="SM00388">
    <property type="entry name" value="HisKA"/>
    <property type="match status" value="1"/>
</dbReference>
<dbReference type="EMBL" id="JACHHU010000038">
    <property type="protein sequence ID" value="MBB6544880.1"/>
    <property type="molecule type" value="Genomic_DNA"/>
</dbReference>
<dbReference type="CDD" id="cd00130">
    <property type="entry name" value="PAS"/>
    <property type="match status" value="1"/>
</dbReference>
<evidence type="ECO:0000256" key="2">
    <source>
        <dbReference type="ARBA" id="ARBA00012438"/>
    </source>
</evidence>
<organism evidence="9 10">
    <name type="scientific">Thalassotalea piscium</name>
    <dbReference type="NCBI Taxonomy" id="1230533"/>
    <lineage>
        <taxon>Bacteria</taxon>
        <taxon>Pseudomonadati</taxon>
        <taxon>Pseudomonadota</taxon>
        <taxon>Gammaproteobacteria</taxon>
        <taxon>Alteromonadales</taxon>
        <taxon>Colwelliaceae</taxon>
        <taxon>Thalassotalea</taxon>
    </lineage>
</organism>
<dbReference type="Gene3D" id="3.30.565.10">
    <property type="entry name" value="Histidine kinase-like ATPase, C-terminal domain"/>
    <property type="match status" value="1"/>
</dbReference>
<dbReference type="InterPro" id="IPR003661">
    <property type="entry name" value="HisK_dim/P_dom"/>
</dbReference>
<dbReference type="InterPro" id="IPR005467">
    <property type="entry name" value="His_kinase_dom"/>
</dbReference>
<name>A0A7X0NK41_9GAMM</name>
<dbReference type="AlphaFoldDB" id="A0A7X0NK41"/>
<comment type="catalytic activity">
    <reaction evidence="1">
        <text>ATP + protein L-histidine = ADP + protein N-phospho-L-histidine.</text>
        <dbReference type="EC" id="2.7.13.3"/>
    </reaction>
</comment>
<dbReference type="SUPFAM" id="SSF55874">
    <property type="entry name" value="ATPase domain of HSP90 chaperone/DNA topoisomerase II/histidine kinase"/>
    <property type="match status" value="1"/>
</dbReference>
<evidence type="ECO:0000313" key="9">
    <source>
        <dbReference type="EMBL" id="MBB6544880.1"/>
    </source>
</evidence>
<dbReference type="PANTHER" id="PTHR45453:SF1">
    <property type="entry name" value="PHOSPHATE REGULON SENSOR PROTEIN PHOR"/>
    <property type="match status" value="1"/>
</dbReference>
<evidence type="ECO:0000256" key="7">
    <source>
        <dbReference type="ARBA" id="ARBA00023136"/>
    </source>
</evidence>
<proteinExistence type="predicted"/>
<evidence type="ECO:0000256" key="5">
    <source>
        <dbReference type="ARBA" id="ARBA00022777"/>
    </source>
</evidence>
<dbReference type="PRINTS" id="PR00344">
    <property type="entry name" value="BCTRLSENSOR"/>
</dbReference>
<keyword evidence="6" id="KW-0902">Two-component regulatory system</keyword>
<dbReference type="InterPro" id="IPR036890">
    <property type="entry name" value="HATPase_C_sf"/>
</dbReference>
<dbReference type="Pfam" id="PF00512">
    <property type="entry name" value="HisKA"/>
    <property type="match status" value="1"/>
</dbReference>
<dbReference type="CDD" id="cd00075">
    <property type="entry name" value="HATPase"/>
    <property type="match status" value="1"/>
</dbReference>
<dbReference type="GO" id="GO:0000155">
    <property type="term" value="F:phosphorelay sensor kinase activity"/>
    <property type="evidence" value="ECO:0007669"/>
    <property type="project" value="InterPro"/>
</dbReference>
<evidence type="ECO:0000259" key="8">
    <source>
        <dbReference type="PROSITE" id="PS50109"/>
    </source>
</evidence>
<dbReference type="InterPro" id="IPR000014">
    <property type="entry name" value="PAS"/>
</dbReference>
<dbReference type="Proteomes" id="UP000537141">
    <property type="component" value="Unassembled WGS sequence"/>
</dbReference>
<dbReference type="SMART" id="SM00091">
    <property type="entry name" value="PAS"/>
    <property type="match status" value="1"/>
</dbReference>
<keyword evidence="3" id="KW-0597">Phosphoprotein</keyword>
<dbReference type="Pfam" id="PF02518">
    <property type="entry name" value="HATPase_c"/>
    <property type="match status" value="1"/>
</dbReference>
<dbReference type="InterPro" id="IPR035965">
    <property type="entry name" value="PAS-like_dom_sf"/>
</dbReference>
<keyword evidence="5 9" id="KW-0418">Kinase</keyword>
<dbReference type="PROSITE" id="PS50109">
    <property type="entry name" value="HIS_KIN"/>
    <property type="match status" value="1"/>
</dbReference>
<dbReference type="Gene3D" id="3.30.450.20">
    <property type="entry name" value="PAS domain"/>
    <property type="match status" value="1"/>
</dbReference>
<keyword evidence="4 9" id="KW-0808">Transferase</keyword>
<reference evidence="9 10" key="1">
    <citation type="submission" date="2020-08" db="EMBL/GenBank/DDBJ databases">
        <title>Genomic Encyclopedia of Type Strains, Phase IV (KMG-IV): sequencing the most valuable type-strain genomes for metagenomic binning, comparative biology and taxonomic classification.</title>
        <authorList>
            <person name="Goeker M."/>
        </authorList>
    </citation>
    <scope>NUCLEOTIDE SEQUENCE [LARGE SCALE GENOMIC DNA]</scope>
    <source>
        <strain evidence="9 10">DSM 26287</strain>
    </source>
</reference>
<evidence type="ECO:0000313" key="10">
    <source>
        <dbReference type="Proteomes" id="UP000537141"/>
    </source>
</evidence>
<dbReference type="GO" id="GO:0004721">
    <property type="term" value="F:phosphoprotein phosphatase activity"/>
    <property type="evidence" value="ECO:0007669"/>
    <property type="project" value="TreeGrafter"/>
</dbReference>
<accession>A0A7X0NK41</accession>
<gene>
    <name evidence="9" type="ORF">HNQ55_003414</name>
</gene>
<sequence>MTVAYSTTSKSVDHSSLFNTAKVSMHSPVFGEETSELQRETYHGELALLRQQSEQLAQVINVMPSGVILLDGNGVVVKINKIASQLLDEPILGQPWFDVIRRSFKPRADDWHEVSLKDGRRVKLEITPLVDQPGQLILITDLTETRLLQDKLGQLQRLSSLGQMVSKLAHQIRTPLSAAMLYGANLKNKNLKVEDRENFQHKLMSRLNDLEQQVNDMLLFAKSGKQQVVEPISINELVSESSNGLEALIKKANATLTIKPCPDDCKVLGNKRALNGAIVNLIHNALQVIPDKAKIQIESRCLEDYAFISVIDNGKGIDSALANKIFEPFYTSRVHGTGLGLAVVKSVANAHQGDVKLLSGPNEGAHFCIKLPLLKLKQETTDEVKAHQYPHYTDTFQSASQESTYESE</sequence>
<dbReference type="PANTHER" id="PTHR45453">
    <property type="entry name" value="PHOSPHATE REGULON SENSOR PROTEIN PHOR"/>
    <property type="match status" value="1"/>
</dbReference>
<keyword evidence="10" id="KW-1185">Reference proteome</keyword>
<evidence type="ECO:0000256" key="6">
    <source>
        <dbReference type="ARBA" id="ARBA00023012"/>
    </source>
</evidence>
<dbReference type="SMART" id="SM00387">
    <property type="entry name" value="HATPase_c"/>
    <property type="match status" value="1"/>
</dbReference>
<dbReference type="CDD" id="cd00082">
    <property type="entry name" value="HisKA"/>
    <property type="match status" value="1"/>
</dbReference>
<dbReference type="SUPFAM" id="SSF47384">
    <property type="entry name" value="Homodimeric domain of signal transducing histidine kinase"/>
    <property type="match status" value="1"/>
</dbReference>
<dbReference type="InterPro" id="IPR003594">
    <property type="entry name" value="HATPase_dom"/>
</dbReference>